<evidence type="ECO:0000256" key="6">
    <source>
        <dbReference type="ARBA" id="ARBA00023002"/>
    </source>
</evidence>
<gene>
    <name evidence="10" type="ORF">S03H2_17757</name>
</gene>
<keyword evidence="8" id="KW-0411">Iron-sulfur</keyword>
<sequence length="300" mass="33561">GECAENCPVEVPSEWDSGMSMRKAIYKLYPQAIPSTYVRDKTACITCQTCVNLCPVGAVDFSMKKTMTTIKVGSIVVATGYDEYDPSEIEPYHYGQPGYEDIITQLQFERMLNPVSLTGSNILRPSDARVPKRVVMIQCVGSRNEQVGNEYCTGVCCMFGNKNAQMIKEINPEIDVIMCYIDMRTPGIYYEEFYKKSQEKGIKFIRGRPSEIEKNPITGELSVIVEDTLTLTPMEIKTDMVVLSAAMVPPKGIGPLGSKLQILRMKEGFFKEFHIKMNPTKSSKDGIFLAGYLLGIIHPK</sequence>
<name>X1EJX1_9ZZZZ</name>
<reference evidence="10" key="1">
    <citation type="journal article" date="2014" name="Front. Microbiol.">
        <title>High frequency of phylogenetically diverse reductive dehalogenase-homologous genes in deep subseafloor sedimentary metagenomes.</title>
        <authorList>
            <person name="Kawai M."/>
            <person name="Futagami T."/>
            <person name="Toyoda A."/>
            <person name="Takaki Y."/>
            <person name="Nishi S."/>
            <person name="Hori S."/>
            <person name="Arai W."/>
            <person name="Tsubouchi T."/>
            <person name="Morono Y."/>
            <person name="Uchiyama I."/>
            <person name="Ito T."/>
            <person name="Fujiyama A."/>
            <person name="Inagaki F."/>
            <person name="Takami H."/>
        </authorList>
    </citation>
    <scope>NUCLEOTIDE SEQUENCE</scope>
    <source>
        <strain evidence="10">Expedition CK06-06</strain>
    </source>
</reference>
<protein>
    <recommendedName>
        <fullName evidence="9">4Fe-4S ferredoxin-type domain-containing protein</fullName>
    </recommendedName>
</protein>
<dbReference type="Pfam" id="PF13187">
    <property type="entry name" value="Fer4_9"/>
    <property type="match status" value="1"/>
</dbReference>
<dbReference type="Gene3D" id="3.30.70.20">
    <property type="match status" value="1"/>
</dbReference>
<evidence type="ECO:0000259" key="9">
    <source>
        <dbReference type="PROSITE" id="PS51379"/>
    </source>
</evidence>
<dbReference type="InterPro" id="IPR039650">
    <property type="entry name" value="HdrA-like"/>
</dbReference>
<evidence type="ECO:0000256" key="2">
    <source>
        <dbReference type="ARBA" id="ARBA00006561"/>
    </source>
</evidence>
<dbReference type="EMBL" id="BARU01009177">
    <property type="protein sequence ID" value="GAH33611.1"/>
    <property type="molecule type" value="Genomic_DNA"/>
</dbReference>
<proteinExistence type="inferred from homology"/>
<evidence type="ECO:0000256" key="4">
    <source>
        <dbReference type="ARBA" id="ARBA00022723"/>
    </source>
</evidence>
<organism evidence="10">
    <name type="scientific">marine sediment metagenome</name>
    <dbReference type="NCBI Taxonomy" id="412755"/>
    <lineage>
        <taxon>unclassified sequences</taxon>
        <taxon>metagenomes</taxon>
        <taxon>ecological metagenomes</taxon>
    </lineage>
</organism>
<dbReference type="InterPro" id="IPR017896">
    <property type="entry name" value="4Fe4S_Fe-S-bd"/>
</dbReference>
<comment type="cofactor">
    <cofactor evidence="1">
        <name>FAD</name>
        <dbReference type="ChEBI" id="CHEBI:57692"/>
    </cofactor>
</comment>
<dbReference type="InterPro" id="IPR036188">
    <property type="entry name" value="FAD/NAD-bd_sf"/>
</dbReference>
<keyword evidence="5" id="KW-0285">Flavoprotein</keyword>
<accession>X1EJX1</accession>
<dbReference type="PROSITE" id="PS51379">
    <property type="entry name" value="4FE4S_FER_2"/>
    <property type="match status" value="1"/>
</dbReference>
<evidence type="ECO:0000256" key="3">
    <source>
        <dbReference type="ARBA" id="ARBA00022485"/>
    </source>
</evidence>
<dbReference type="AlphaFoldDB" id="X1EJX1"/>
<feature type="non-terminal residue" evidence="10">
    <location>
        <position position="1"/>
    </location>
</feature>
<dbReference type="SUPFAM" id="SSF54862">
    <property type="entry name" value="4Fe-4S ferredoxins"/>
    <property type="match status" value="1"/>
</dbReference>
<keyword evidence="6" id="KW-0560">Oxidoreductase</keyword>
<dbReference type="PANTHER" id="PTHR43498:SF1">
    <property type="entry name" value="COB--COM HETERODISULFIDE REDUCTASE IRON-SULFUR SUBUNIT A"/>
    <property type="match status" value="1"/>
</dbReference>
<evidence type="ECO:0000256" key="1">
    <source>
        <dbReference type="ARBA" id="ARBA00001974"/>
    </source>
</evidence>
<dbReference type="GO" id="GO:0046872">
    <property type="term" value="F:metal ion binding"/>
    <property type="evidence" value="ECO:0007669"/>
    <property type="project" value="UniProtKB-KW"/>
</dbReference>
<keyword evidence="5" id="KW-0274">FAD</keyword>
<dbReference type="PANTHER" id="PTHR43498">
    <property type="entry name" value="FERREDOXIN:COB-COM HETERODISULFIDE REDUCTASE SUBUNIT A"/>
    <property type="match status" value="1"/>
</dbReference>
<evidence type="ECO:0000256" key="7">
    <source>
        <dbReference type="ARBA" id="ARBA00023004"/>
    </source>
</evidence>
<evidence type="ECO:0000256" key="5">
    <source>
        <dbReference type="ARBA" id="ARBA00022827"/>
    </source>
</evidence>
<dbReference type="GO" id="GO:0016491">
    <property type="term" value="F:oxidoreductase activity"/>
    <property type="evidence" value="ECO:0007669"/>
    <property type="project" value="UniProtKB-KW"/>
</dbReference>
<feature type="domain" description="4Fe-4S ferredoxin-type" evidence="9">
    <location>
        <begin position="35"/>
        <end position="64"/>
    </location>
</feature>
<comment type="caution">
    <text evidence="10">The sequence shown here is derived from an EMBL/GenBank/DDBJ whole genome shotgun (WGS) entry which is preliminary data.</text>
</comment>
<dbReference type="InterPro" id="IPR017900">
    <property type="entry name" value="4Fe4S_Fe_S_CS"/>
</dbReference>
<keyword evidence="4" id="KW-0479">Metal-binding</keyword>
<dbReference type="SUPFAM" id="SSF51905">
    <property type="entry name" value="FAD/NAD(P)-binding domain"/>
    <property type="match status" value="1"/>
</dbReference>
<dbReference type="PROSITE" id="PS00198">
    <property type="entry name" value="4FE4S_FER_1"/>
    <property type="match status" value="1"/>
</dbReference>
<dbReference type="GO" id="GO:0051539">
    <property type="term" value="F:4 iron, 4 sulfur cluster binding"/>
    <property type="evidence" value="ECO:0007669"/>
    <property type="project" value="UniProtKB-KW"/>
</dbReference>
<evidence type="ECO:0000256" key="8">
    <source>
        <dbReference type="ARBA" id="ARBA00023014"/>
    </source>
</evidence>
<comment type="similarity">
    <text evidence="2">Belongs to the HdrA family.</text>
</comment>
<keyword evidence="3" id="KW-0004">4Fe-4S</keyword>
<evidence type="ECO:0000313" key="10">
    <source>
        <dbReference type="EMBL" id="GAH33611.1"/>
    </source>
</evidence>
<keyword evidence="7" id="KW-0408">Iron</keyword>